<gene>
    <name evidence="2" type="ORF">FL857_11560</name>
</gene>
<dbReference type="Pfam" id="PF07508">
    <property type="entry name" value="Recombinase"/>
    <property type="match status" value="1"/>
</dbReference>
<comment type="caution">
    <text evidence="2">The sequence shown here is derived from an EMBL/GenBank/DDBJ whole genome shotgun (WGS) entry which is preliminary data.</text>
</comment>
<dbReference type="InterPro" id="IPR050639">
    <property type="entry name" value="SSR_resolvase"/>
</dbReference>
<dbReference type="Pfam" id="PF13408">
    <property type="entry name" value="Zn_ribbon_recom"/>
    <property type="match status" value="1"/>
</dbReference>
<accession>A0A552UVK4</accession>
<evidence type="ECO:0000259" key="1">
    <source>
        <dbReference type="PROSITE" id="PS51737"/>
    </source>
</evidence>
<dbReference type="Pfam" id="PF00239">
    <property type="entry name" value="Resolvase"/>
    <property type="match status" value="1"/>
</dbReference>
<dbReference type="InterPro" id="IPR011109">
    <property type="entry name" value="DNA_bind_recombinase_dom"/>
</dbReference>
<organism evidence="2 3">
    <name type="scientific">Criibacterium bergeronii</name>
    <dbReference type="NCBI Taxonomy" id="1871336"/>
    <lineage>
        <taxon>Bacteria</taxon>
        <taxon>Bacillati</taxon>
        <taxon>Bacillota</taxon>
        <taxon>Clostridia</taxon>
        <taxon>Peptostreptococcales</taxon>
        <taxon>Filifactoraceae</taxon>
        <taxon>Criibacterium</taxon>
    </lineage>
</organism>
<dbReference type="PROSITE" id="PS51737">
    <property type="entry name" value="RECOMBINASE_DNA_BIND"/>
    <property type="match status" value="1"/>
</dbReference>
<dbReference type="InterPro" id="IPR036162">
    <property type="entry name" value="Resolvase-like_N_sf"/>
</dbReference>
<sequence>MIEYHNKITALYSHLSVGDEDRDGGESNSIVNQKAFLERYARDKKLINIRHYIDDDESGRFFDRSAYTQMISDVEQGKIGIVIMKDMTRWGRDYLQVGNAMEIFRRNNVRFIAINNGIDSIDQNTLEFAPFINIMSEWYARDISKKVKTGIKTKGADGKPVATEAPYGYIKDPENKDYWMVDKEAAEVVKLIFTLFMEGKNRNQIAVYLKEKEILTPTFYMKQQDRGTAKNKPLNEENRYNWNKATITRILKRQEYCGDVVNFKTEKHYRDKRYHYVDKSKWQITENVHEPIIDRTTFENVERMLKNAPVKRPNGDGEIHALSGLMYCKDCGTKMHIRTIHKNGKVQHVTYCSEYAKGKAKHPKCNSPHRIDVDEVMETLKEVLRKIAQYSLENKAEFEKLVKESLYKEQTEEVKRNKKRMPQITDRMEQIERVMNKLYEDNALGNMDTERYEQLSRKYAEEYYTLKAEKEEIKERLSECENANQRVKKFIILAESYSNFEELTPTIINEFISKIVVHERDVKRAKYVVQRIEVYFNYIGKFENELTKQIEPTKEEMLQMREEIEEARAYRRAYYKEYRAKNLEKCREYEKN</sequence>
<dbReference type="GO" id="GO:0003677">
    <property type="term" value="F:DNA binding"/>
    <property type="evidence" value="ECO:0007669"/>
    <property type="project" value="InterPro"/>
</dbReference>
<proteinExistence type="predicted"/>
<dbReference type="CDD" id="cd03770">
    <property type="entry name" value="SR_TndX_transposase"/>
    <property type="match status" value="1"/>
</dbReference>
<dbReference type="RefSeq" id="WP_144398920.1">
    <property type="nucleotide sequence ID" value="NZ_VJXW01000032.1"/>
</dbReference>
<dbReference type="GO" id="GO:0000150">
    <property type="term" value="F:DNA strand exchange activity"/>
    <property type="evidence" value="ECO:0007669"/>
    <property type="project" value="InterPro"/>
</dbReference>
<dbReference type="Gene3D" id="3.40.50.1390">
    <property type="entry name" value="Resolvase, N-terminal catalytic domain"/>
    <property type="match status" value="1"/>
</dbReference>
<dbReference type="OrthoDB" id="9784557at2"/>
<feature type="domain" description="Recombinase" evidence="1">
    <location>
        <begin position="166"/>
        <end position="312"/>
    </location>
</feature>
<dbReference type="SMART" id="SM00857">
    <property type="entry name" value="Resolvase"/>
    <property type="match status" value="1"/>
</dbReference>
<dbReference type="PANTHER" id="PTHR30461:SF23">
    <property type="entry name" value="DNA RECOMBINASE-RELATED"/>
    <property type="match status" value="1"/>
</dbReference>
<dbReference type="Pfam" id="PF14287">
    <property type="entry name" value="DUF4368"/>
    <property type="match status" value="1"/>
</dbReference>
<evidence type="ECO:0000313" key="3">
    <source>
        <dbReference type="Proteomes" id="UP000319424"/>
    </source>
</evidence>
<dbReference type="EMBL" id="VJXW01000032">
    <property type="protein sequence ID" value="TRW22246.1"/>
    <property type="molecule type" value="Genomic_DNA"/>
</dbReference>
<dbReference type="InterPro" id="IPR025378">
    <property type="entry name" value="DUF4368"/>
</dbReference>
<name>A0A552UVK4_9FIRM</name>
<dbReference type="SUPFAM" id="SSF53041">
    <property type="entry name" value="Resolvase-like"/>
    <property type="match status" value="1"/>
</dbReference>
<evidence type="ECO:0000313" key="2">
    <source>
        <dbReference type="EMBL" id="TRW22246.1"/>
    </source>
</evidence>
<dbReference type="InterPro" id="IPR025827">
    <property type="entry name" value="Zn_ribbon_recom_dom"/>
</dbReference>
<dbReference type="InterPro" id="IPR006119">
    <property type="entry name" value="Resolv_N"/>
</dbReference>
<protein>
    <submittedName>
        <fullName evidence="2">DUF4368 domain-containing protein</fullName>
    </submittedName>
</protein>
<dbReference type="PANTHER" id="PTHR30461">
    <property type="entry name" value="DNA-INVERTASE FROM LAMBDOID PROPHAGE"/>
    <property type="match status" value="1"/>
</dbReference>
<dbReference type="AlphaFoldDB" id="A0A552UVK4"/>
<dbReference type="Gene3D" id="3.90.1750.20">
    <property type="entry name" value="Putative Large Serine Recombinase, Chain B, Domain 2"/>
    <property type="match status" value="1"/>
</dbReference>
<reference evidence="2 3" key="1">
    <citation type="submission" date="2019-07" db="EMBL/GenBank/DDBJ databases">
        <title>Criibacterium bergeronii gen. nov., sp. nov. isolated from human clinical samples.</title>
        <authorList>
            <person name="Maheux A.F."/>
            <person name="Boudreau D.K."/>
            <person name="Berube E."/>
            <person name="Brodeur S."/>
            <person name="Bernard K.A."/>
            <person name="Abed J.Y."/>
            <person name="Ducrey E."/>
            <person name="Guay E.F."/>
            <person name="Raymond F."/>
            <person name="Corbeil J."/>
            <person name="Domingo M.-C."/>
            <person name="Roy P.H."/>
            <person name="Boissinot M."/>
            <person name="Tocheva E.I."/>
            <person name="Omar R.F."/>
        </authorList>
    </citation>
    <scope>NUCLEOTIDE SEQUENCE [LARGE SCALE GENOMIC DNA]</scope>
    <source>
        <strain evidence="2 3">CCRI-24246</strain>
    </source>
</reference>
<dbReference type="InterPro" id="IPR038109">
    <property type="entry name" value="DNA_bind_recomb_sf"/>
</dbReference>
<dbReference type="Proteomes" id="UP000319424">
    <property type="component" value="Unassembled WGS sequence"/>
</dbReference>